<organism evidence="9">
    <name type="scientific">Selaginella moellendorffii</name>
    <name type="common">Spikemoss</name>
    <dbReference type="NCBI Taxonomy" id="88036"/>
    <lineage>
        <taxon>Eukaryota</taxon>
        <taxon>Viridiplantae</taxon>
        <taxon>Streptophyta</taxon>
        <taxon>Embryophyta</taxon>
        <taxon>Tracheophyta</taxon>
        <taxon>Lycopodiopsida</taxon>
        <taxon>Selaginellales</taxon>
        <taxon>Selaginellaceae</taxon>
        <taxon>Selaginella</taxon>
    </lineage>
</organism>
<dbReference type="EMBL" id="GL377570">
    <property type="protein sequence ID" value="EFJ33754.1"/>
    <property type="molecule type" value="Genomic_DNA"/>
</dbReference>
<dbReference type="Gene3D" id="1.10.220.10">
    <property type="entry name" value="Annexin"/>
    <property type="match status" value="4"/>
</dbReference>
<dbReference type="SMART" id="SM00335">
    <property type="entry name" value="ANX"/>
    <property type="match status" value="4"/>
</dbReference>
<dbReference type="AlphaFoldDB" id="D8R2M4"/>
<evidence type="ECO:0000256" key="7">
    <source>
        <dbReference type="RuleBase" id="RU003540"/>
    </source>
</evidence>
<comment type="similarity">
    <text evidence="1 7">Belongs to the annexin family.</text>
</comment>
<dbReference type="GO" id="GO:0009651">
    <property type="term" value="P:response to salt stress"/>
    <property type="evidence" value="ECO:0000318"/>
    <property type="project" value="GO_Central"/>
</dbReference>
<evidence type="ECO:0000256" key="5">
    <source>
        <dbReference type="ARBA" id="ARBA00023216"/>
    </source>
</evidence>
<dbReference type="GO" id="GO:0009408">
    <property type="term" value="P:response to heat"/>
    <property type="evidence" value="ECO:0000318"/>
    <property type="project" value="GO_Central"/>
</dbReference>
<evidence type="ECO:0000256" key="4">
    <source>
        <dbReference type="ARBA" id="ARBA00022837"/>
    </source>
</evidence>
<dbReference type="InParanoid" id="D8R2M4"/>
<sequence length="315" mass="36101">MSTITVPPMLPPVQQDCQALHHAFKGFGCDEKHVIQILAHRNYLQRRELVNAYRSMYGEDLLRRLEKELHGNLEQAVLLWMMEPAERDAVLIRDAMKGLGTKDKTLIEIICSRTPSQLYYIRQAYQTKYHRSLDKDIQSDTSGDYRKLLLAFASGQRPEGPHVDMHLADADARELYRAGEGRVGTDESTFIRVFSTRSAAQLHAAFAAYKHLYKRDIDKAIKRETSGDFEDALRLIVKSATRPGRYFAKVLYDSMKRMGTDDSTLIRVVVTRAEQDMQYIKADFYQKYKKPLESMISGDTSGNYKHFLLSLVGGH</sequence>
<dbReference type="InterPro" id="IPR018502">
    <property type="entry name" value="Annexin_repeat"/>
</dbReference>
<evidence type="ECO:0000313" key="8">
    <source>
        <dbReference type="EMBL" id="EFJ33754.1"/>
    </source>
</evidence>
<keyword evidence="9" id="KW-1185">Reference proteome</keyword>
<dbReference type="GO" id="GO:0001786">
    <property type="term" value="F:phosphatidylserine binding"/>
    <property type="evidence" value="ECO:0000318"/>
    <property type="project" value="GO_Central"/>
</dbReference>
<name>D8R2M4_SELML</name>
<comment type="domain">
    <text evidence="7">A pair of annexin repeats may form one binding site for calcium and phospholipid.</text>
</comment>
<protein>
    <recommendedName>
        <fullName evidence="7">Annexin</fullName>
    </recommendedName>
</protein>
<dbReference type="FunFam" id="1.10.220.10:FF:000002">
    <property type="entry name" value="Annexin"/>
    <property type="match status" value="1"/>
</dbReference>
<dbReference type="OrthoDB" id="37886at2759"/>
<evidence type="ECO:0000256" key="3">
    <source>
        <dbReference type="ARBA" id="ARBA00022737"/>
    </source>
</evidence>
<dbReference type="FunCoup" id="D8R2M4">
    <property type="interactions" value="841"/>
</dbReference>
<accession>D8R2M4</accession>
<dbReference type="PROSITE" id="PS00223">
    <property type="entry name" value="ANNEXIN_1"/>
    <property type="match status" value="2"/>
</dbReference>
<dbReference type="GO" id="GO:0005737">
    <property type="term" value="C:cytoplasm"/>
    <property type="evidence" value="ECO:0000318"/>
    <property type="project" value="GO_Central"/>
</dbReference>
<dbReference type="eggNOG" id="KOG0819">
    <property type="taxonomic scope" value="Eukaryota"/>
</dbReference>
<dbReference type="InterPro" id="IPR001464">
    <property type="entry name" value="Annexin"/>
</dbReference>
<dbReference type="STRING" id="88036.D8R2M4"/>
<dbReference type="OMA" id="DENQGVN"/>
<dbReference type="PANTHER" id="PTHR10502:SF102">
    <property type="entry name" value="ANNEXIN B11"/>
    <property type="match status" value="1"/>
</dbReference>
<dbReference type="GO" id="GO:0009414">
    <property type="term" value="P:response to water deprivation"/>
    <property type="evidence" value="ECO:0000318"/>
    <property type="project" value="GO_Central"/>
</dbReference>
<dbReference type="GO" id="GO:0005544">
    <property type="term" value="F:calcium-dependent phospholipid binding"/>
    <property type="evidence" value="ECO:0000318"/>
    <property type="project" value="GO_Central"/>
</dbReference>
<gene>
    <name evidence="8" type="ORF">SELMODRAFT_167346</name>
</gene>
<dbReference type="SUPFAM" id="SSF47874">
    <property type="entry name" value="Annexin"/>
    <property type="match status" value="1"/>
</dbReference>
<keyword evidence="6 7" id="KW-0111">Calcium/phospholipid-binding</keyword>
<evidence type="ECO:0000313" key="9">
    <source>
        <dbReference type="Proteomes" id="UP000001514"/>
    </source>
</evidence>
<reference evidence="8 9" key="1">
    <citation type="journal article" date="2011" name="Science">
        <title>The Selaginella genome identifies genetic changes associated with the evolution of vascular plants.</title>
        <authorList>
            <person name="Banks J.A."/>
            <person name="Nishiyama T."/>
            <person name="Hasebe M."/>
            <person name="Bowman J.L."/>
            <person name="Gribskov M."/>
            <person name="dePamphilis C."/>
            <person name="Albert V.A."/>
            <person name="Aono N."/>
            <person name="Aoyama T."/>
            <person name="Ambrose B.A."/>
            <person name="Ashton N.W."/>
            <person name="Axtell M.J."/>
            <person name="Barker E."/>
            <person name="Barker M.S."/>
            <person name="Bennetzen J.L."/>
            <person name="Bonawitz N.D."/>
            <person name="Chapple C."/>
            <person name="Cheng C."/>
            <person name="Correa L.G."/>
            <person name="Dacre M."/>
            <person name="DeBarry J."/>
            <person name="Dreyer I."/>
            <person name="Elias M."/>
            <person name="Engstrom E.M."/>
            <person name="Estelle M."/>
            <person name="Feng L."/>
            <person name="Finet C."/>
            <person name="Floyd S.K."/>
            <person name="Frommer W.B."/>
            <person name="Fujita T."/>
            <person name="Gramzow L."/>
            <person name="Gutensohn M."/>
            <person name="Harholt J."/>
            <person name="Hattori M."/>
            <person name="Heyl A."/>
            <person name="Hirai T."/>
            <person name="Hiwatashi Y."/>
            <person name="Ishikawa M."/>
            <person name="Iwata M."/>
            <person name="Karol K.G."/>
            <person name="Koehler B."/>
            <person name="Kolukisaoglu U."/>
            <person name="Kubo M."/>
            <person name="Kurata T."/>
            <person name="Lalonde S."/>
            <person name="Li K."/>
            <person name="Li Y."/>
            <person name="Litt A."/>
            <person name="Lyons E."/>
            <person name="Manning G."/>
            <person name="Maruyama T."/>
            <person name="Michael T.P."/>
            <person name="Mikami K."/>
            <person name="Miyazaki S."/>
            <person name="Morinaga S."/>
            <person name="Murata T."/>
            <person name="Mueller-Roeber B."/>
            <person name="Nelson D.R."/>
            <person name="Obara M."/>
            <person name="Oguri Y."/>
            <person name="Olmstead R.G."/>
            <person name="Onodera N."/>
            <person name="Petersen B.L."/>
            <person name="Pils B."/>
            <person name="Prigge M."/>
            <person name="Rensing S.A."/>
            <person name="Riano-Pachon D.M."/>
            <person name="Roberts A.W."/>
            <person name="Sato Y."/>
            <person name="Scheller H.V."/>
            <person name="Schulz B."/>
            <person name="Schulz C."/>
            <person name="Shakirov E.V."/>
            <person name="Shibagaki N."/>
            <person name="Shinohara N."/>
            <person name="Shippen D.E."/>
            <person name="Soerensen I."/>
            <person name="Sotooka R."/>
            <person name="Sugimoto N."/>
            <person name="Sugita M."/>
            <person name="Sumikawa N."/>
            <person name="Tanurdzic M."/>
            <person name="Theissen G."/>
            <person name="Ulvskov P."/>
            <person name="Wakazuki S."/>
            <person name="Weng J.K."/>
            <person name="Willats W.W."/>
            <person name="Wipf D."/>
            <person name="Wolf P.G."/>
            <person name="Yang L."/>
            <person name="Zimmer A.D."/>
            <person name="Zhu Q."/>
            <person name="Mitros T."/>
            <person name="Hellsten U."/>
            <person name="Loque D."/>
            <person name="Otillar R."/>
            <person name="Salamov A."/>
            <person name="Schmutz J."/>
            <person name="Shapiro H."/>
            <person name="Lindquist E."/>
            <person name="Lucas S."/>
            <person name="Rokhsar D."/>
            <person name="Grigoriev I.V."/>
        </authorList>
    </citation>
    <scope>NUCLEOTIDE SEQUENCE [LARGE SCALE GENOMIC DNA]</scope>
</reference>
<dbReference type="FunFam" id="1.10.220.10:FF:000003">
    <property type="entry name" value="Annexin"/>
    <property type="match status" value="1"/>
</dbReference>
<dbReference type="PANTHER" id="PTHR10502">
    <property type="entry name" value="ANNEXIN"/>
    <property type="match status" value="1"/>
</dbReference>
<dbReference type="KEGG" id="smo:SELMODRAFT_167346"/>
<proteinExistence type="inferred from homology"/>
<keyword evidence="4 7" id="KW-0106">Calcium</keyword>
<keyword evidence="2" id="KW-0479">Metal-binding</keyword>
<keyword evidence="3 7" id="KW-0677">Repeat</keyword>
<dbReference type="GO" id="GO:0009409">
    <property type="term" value="P:response to cold"/>
    <property type="evidence" value="ECO:0000318"/>
    <property type="project" value="GO_Central"/>
</dbReference>
<dbReference type="FunFam" id="1.10.220.10:FF:000008">
    <property type="entry name" value="Annexin"/>
    <property type="match status" value="1"/>
</dbReference>
<dbReference type="Proteomes" id="UP000001514">
    <property type="component" value="Unassembled WGS sequence"/>
</dbReference>
<dbReference type="InterPro" id="IPR018252">
    <property type="entry name" value="Annexin_repeat_CS"/>
</dbReference>
<evidence type="ECO:0000256" key="2">
    <source>
        <dbReference type="ARBA" id="ARBA00022723"/>
    </source>
</evidence>
<dbReference type="GO" id="GO:0005886">
    <property type="term" value="C:plasma membrane"/>
    <property type="evidence" value="ECO:0000318"/>
    <property type="project" value="GO_Central"/>
</dbReference>
<dbReference type="HOGENOM" id="CLU_025300_0_0_1"/>
<dbReference type="PROSITE" id="PS51897">
    <property type="entry name" value="ANNEXIN_2"/>
    <property type="match status" value="4"/>
</dbReference>
<dbReference type="GO" id="GO:0005509">
    <property type="term" value="F:calcium ion binding"/>
    <property type="evidence" value="ECO:0007669"/>
    <property type="project" value="InterPro"/>
</dbReference>
<evidence type="ECO:0000256" key="6">
    <source>
        <dbReference type="ARBA" id="ARBA00023302"/>
    </source>
</evidence>
<evidence type="ECO:0000256" key="1">
    <source>
        <dbReference type="ARBA" id="ARBA00007831"/>
    </source>
</evidence>
<dbReference type="InterPro" id="IPR037104">
    <property type="entry name" value="Annexin_sf"/>
</dbReference>
<dbReference type="Gramene" id="EFJ33754">
    <property type="protein sequence ID" value="EFJ33754"/>
    <property type="gene ID" value="SELMODRAFT_167346"/>
</dbReference>
<dbReference type="FunFam" id="1.10.220.10:FF:000001">
    <property type="entry name" value="Annexin"/>
    <property type="match status" value="1"/>
</dbReference>
<dbReference type="Pfam" id="PF00191">
    <property type="entry name" value="Annexin"/>
    <property type="match status" value="4"/>
</dbReference>
<keyword evidence="5 7" id="KW-0041">Annexin</keyword>
<dbReference type="PRINTS" id="PR00196">
    <property type="entry name" value="ANNEXIN"/>
</dbReference>